<evidence type="ECO:0000256" key="1">
    <source>
        <dbReference type="SAM" id="Phobius"/>
    </source>
</evidence>
<reference evidence="2" key="1">
    <citation type="submission" date="2020-12" db="EMBL/GenBank/DDBJ databases">
        <title>PHA producing bacteria isolated from mangrove.</title>
        <authorList>
            <person name="Zheng W."/>
            <person name="Yu S."/>
            <person name="Huang Y."/>
        </authorList>
    </citation>
    <scope>NUCLEOTIDE SEQUENCE</scope>
    <source>
        <strain evidence="2">GN8-5</strain>
    </source>
</reference>
<dbReference type="AlphaFoldDB" id="A0A939IS78"/>
<accession>A0A939IS78</accession>
<dbReference type="Proteomes" id="UP000664385">
    <property type="component" value="Unassembled WGS sequence"/>
</dbReference>
<feature type="transmembrane region" description="Helical" evidence="1">
    <location>
        <begin position="52"/>
        <end position="75"/>
    </location>
</feature>
<evidence type="ECO:0000313" key="3">
    <source>
        <dbReference type="Proteomes" id="UP000664385"/>
    </source>
</evidence>
<feature type="transmembrane region" description="Helical" evidence="1">
    <location>
        <begin position="87"/>
        <end position="105"/>
    </location>
</feature>
<evidence type="ECO:0000313" key="2">
    <source>
        <dbReference type="EMBL" id="MBN8204892.1"/>
    </source>
</evidence>
<gene>
    <name evidence="2" type="ORF">JF543_02840</name>
</gene>
<sequence length="110" mass="11381">MSGFALKAVVIVIVIALIGVIAARAFRRVRPSKPAAAAPPAKAGTLAQRMPVLLLPLAGAVLVVAGFFLGLISFTSRYTADLLPLRIAAVALFVAGIGVLLVGPLRRRGR</sequence>
<dbReference type="EMBL" id="JAEMWU010000001">
    <property type="protein sequence ID" value="MBN8204892.1"/>
    <property type="molecule type" value="Genomic_DNA"/>
</dbReference>
<comment type="caution">
    <text evidence="2">The sequence shown here is derived from an EMBL/GenBank/DDBJ whole genome shotgun (WGS) entry which is preliminary data.</text>
</comment>
<keyword evidence="1" id="KW-0472">Membrane</keyword>
<organism evidence="2 3">
    <name type="scientific">Microbacterium esteraromaticum</name>
    <dbReference type="NCBI Taxonomy" id="57043"/>
    <lineage>
        <taxon>Bacteria</taxon>
        <taxon>Bacillati</taxon>
        <taxon>Actinomycetota</taxon>
        <taxon>Actinomycetes</taxon>
        <taxon>Micrococcales</taxon>
        <taxon>Microbacteriaceae</taxon>
        <taxon>Microbacterium</taxon>
    </lineage>
</organism>
<keyword evidence="1" id="KW-1133">Transmembrane helix</keyword>
<keyword evidence="1" id="KW-0812">Transmembrane</keyword>
<name>A0A939IS78_9MICO</name>
<proteinExistence type="predicted"/>
<dbReference type="RefSeq" id="WP_206822684.1">
    <property type="nucleotide sequence ID" value="NZ_JAEMWU010000001.1"/>
</dbReference>
<protein>
    <submittedName>
        <fullName evidence="2">Uncharacterized protein</fullName>
    </submittedName>
</protein>
<feature type="transmembrane region" description="Helical" evidence="1">
    <location>
        <begin position="6"/>
        <end position="26"/>
    </location>
</feature>